<reference evidence="2" key="1">
    <citation type="journal article" date="2018" name="Nat. Microbiol.">
        <title>Leveraging single-cell genomics to expand the fungal tree of life.</title>
        <authorList>
            <person name="Ahrendt S.R."/>
            <person name="Quandt C.A."/>
            <person name="Ciobanu D."/>
            <person name="Clum A."/>
            <person name="Salamov A."/>
            <person name="Andreopoulos B."/>
            <person name="Cheng J.F."/>
            <person name="Woyke T."/>
            <person name="Pelin A."/>
            <person name="Henrissat B."/>
            <person name="Reynolds N.K."/>
            <person name="Benny G.L."/>
            <person name="Smith M.E."/>
            <person name="James T.Y."/>
            <person name="Grigoriev I.V."/>
        </authorList>
    </citation>
    <scope>NUCLEOTIDE SEQUENCE [LARGE SCALE GENOMIC DNA]</scope>
    <source>
        <strain evidence="2">Benny S71-1</strain>
    </source>
</reference>
<protein>
    <recommendedName>
        <fullName evidence="3">DNA mismatch repair proteins mutS family domain-containing protein</fullName>
    </recommendedName>
</protein>
<sequence length="242" mass="26798">MPVQIGKERAGTIYASLHHAALSATKSIGSVVYKAFMQKCLQHFVKKMKELLEPSYLQQLDARAHNAEADLFAIAASMDVQLGIEEYGAGLSFMLNKKRSEFDVVSDAPIETCGELILLPLHGASKKFHYTSLLIVRAASGIADTCERMANQLLMPLLTYIRSKQPQLHALIQAISLLDMIACFARNAVNTHQGASAFVHQLQEMKFLLHSLDGRSLILLDEMERSSGRDGTYAIRRVTHVS</sequence>
<dbReference type="Proteomes" id="UP000278143">
    <property type="component" value="Unassembled WGS sequence"/>
</dbReference>
<dbReference type="InterPro" id="IPR027417">
    <property type="entry name" value="P-loop_NTPase"/>
</dbReference>
<gene>
    <name evidence="1" type="ORF">SYNPS1DRAFT_31356</name>
</gene>
<proteinExistence type="predicted"/>
<evidence type="ECO:0008006" key="3">
    <source>
        <dbReference type="Google" id="ProtNLM"/>
    </source>
</evidence>
<accession>A0A4P9YST3</accession>
<dbReference type="Gene3D" id="3.40.50.300">
    <property type="entry name" value="P-loop containing nucleotide triphosphate hydrolases"/>
    <property type="match status" value="1"/>
</dbReference>
<dbReference type="AlphaFoldDB" id="A0A4P9YST3"/>
<organism evidence="1 2">
    <name type="scientific">Syncephalis pseudoplumigaleata</name>
    <dbReference type="NCBI Taxonomy" id="1712513"/>
    <lineage>
        <taxon>Eukaryota</taxon>
        <taxon>Fungi</taxon>
        <taxon>Fungi incertae sedis</taxon>
        <taxon>Zoopagomycota</taxon>
        <taxon>Zoopagomycotina</taxon>
        <taxon>Zoopagomycetes</taxon>
        <taxon>Zoopagales</taxon>
        <taxon>Piptocephalidaceae</taxon>
        <taxon>Syncephalis</taxon>
    </lineage>
</organism>
<keyword evidence="2" id="KW-1185">Reference proteome</keyword>
<dbReference type="EMBL" id="KZ991455">
    <property type="protein sequence ID" value="RKP22956.1"/>
    <property type="molecule type" value="Genomic_DNA"/>
</dbReference>
<evidence type="ECO:0000313" key="2">
    <source>
        <dbReference type="Proteomes" id="UP000278143"/>
    </source>
</evidence>
<evidence type="ECO:0000313" key="1">
    <source>
        <dbReference type="EMBL" id="RKP22956.1"/>
    </source>
</evidence>
<name>A0A4P9YST3_9FUNG</name>